<name>A0A8D5AKS3_9GAMM</name>
<dbReference type="AlphaFoldDB" id="A0A8D5AKS3"/>
<keyword evidence="4 8" id="KW-0028">Amino-acid biosynthesis</keyword>
<proteinExistence type="inferred from homology"/>
<protein>
    <recommendedName>
        <fullName evidence="8">Amino-acid acetyltransferase</fullName>
        <ecNumber evidence="8">2.3.1.1</ecNumber>
    </recommendedName>
    <alternativeName>
        <fullName evidence="8">N-acetylglutamate synthase</fullName>
        <shortName evidence="8">AGS</shortName>
        <shortName evidence="8">NAGS</shortName>
    </alternativeName>
</protein>
<comment type="pathway">
    <text evidence="1 8">Amino-acid biosynthesis; L-arginine biosynthesis; N(2)-acetyl-L-ornithine from L-glutamate: step 1/4.</text>
</comment>
<sequence length="438" mass="47814">MLDSLEFVRWFRGSSPYIHAHRGRTFVVSFGGEAVADGLFAGLAHDFALLNSLGIRLVLVHGFRPQVEDLLHLRGQQPRYKNGLRITDSQALLCVKEAAGMVRVEIEALLSMGVANSPMAGARLRVASGNFVTAKPLGVRDGVDFQHTGDVRRIDADAIRQQLDQGNVVLLSPVGYSPTGEVFNLSAEEVATAVAIALQADKLLLLMEQEGLSNKGQPTRQLTTQEAETLLRDDAGLSRELRAHLKAALAACVGGVARCHLISRELDGAMLLELFTRDGVGTLVSAAPFEDIRTAAIDDVGGILELIAPLEAQGILVPRTRERLEMEIDDYTVIERDGMIVGCAALHTYASRTMAELACLVLHPEYRGEKRGDRLLALMEERARKAGVTELFVLTTHAEHWFRERGFATANVAALPLERQALYNPNRNSKVLTKAVDN</sequence>
<dbReference type="GO" id="GO:0004042">
    <property type="term" value="F:L-glutamate N-acetyltransferase activity"/>
    <property type="evidence" value="ECO:0007669"/>
    <property type="project" value="UniProtKB-UniRule"/>
</dbReference>
<comment type="miscellaneous">
    <text evidence="8">In bacteria which possess the bifunctional enzyme ornithine acetyltransferase/N-acetylglutamate synthase (ArgJ), ArgA fulfills an anaplerotic role.</text>
</comment>
<dbReference type="EC" id="2.3.1.1" evidence="8"/>
<dbReference type="RefSeq" id="WP_221046981.1">
    <property type="nucleotide sequence ID" value="NZ_AP019782.1"/>
</dbReference>
<dbReference type="InterPro" id="IPR000182">
    <property type="entry name" value="GNAT_dom"/>
</dbReference>
<evidence type="ECO:0000256" key="8">
    <source>
        <dbReference type="HAMAP-Rule" id="MF_01105"/>
    </source>
</evidence>
<evidence type="ECO:0000256" key="1">
    <source>
        <dbReference type="ARBA" id="ARBA00004925"/>
    </source>
</evidence>
<dbReference type="NCBIfam" id="TIGR01890">
    <property type="entry name" value="N-Ac-Glu-synth"/>
    <property type="match status" value="1"/>
</dbReference>
<evidence type="ECO:0000256" key="7">
    <source>
        <dbReference type="ARBA" id="ARBA00048372"/>
    </source>
</evidence>
<dbReference type="GO" id="GO:0006526">
    <property type="term" value="P:L-arginine biosynthetic process"/>
    <property type="evidence" value="ECO:0007669"/>
    <property type="project" value="UniProtKB-UniRule"/>
</dbReference>
<evidence type="ECO:0000259" key="9">
    <source>
        <dbReference type="Pfam" id="PF00583"/>
    </source>
</evidence>
<dbReference type="PIRSF" id="PIRSF000423">
    <property type="entry name" value="ArgA"/>
    <property type="match status" value="1"/>
</dbReference>
<dbReference type="HAMAP" id="MF_01105">
    <property type="entry name" value="N_acetyl_glu_synth"/>
    <property type="match status" value="1"/>
</dbReference>
<gene>
    <name evidence="8 11" type="primary">argA</name>
    <name evidence="11" type="ORF">MoryE10_20370</name>
</gene>
<evidence type="ECO:0000313" key="12">
    <source>
        <dbReference type="Proteomes" id="UP000824988"/>
    </source>
</evidence>
<dbReference type="InterPro" id="IPR001048">
    <property type="entry name" value="Asp/Glu/Uridylate_kinase"/>
</dbReference>
<comment type="subcellular location">
    <subcellularLocation>
        <location evidence="8">Cytoplasm</location>
    </subcellularLocation>
</comment>
<comment type="similarity">
    <text evidence="2 8">Belongs to the acetyltransferase family. ArgA subfamily.</text>
</comment>
<dbReference type="PANTHER" id="PTHR30602">
    <property type="entry name" value="AMINO-ACID ACETYLTRANSFERASE"/>
    <property type="match status" value="1"/>
</dbReference>
<reference evidence="11" key="1">
    <citation type="submission" date="2019-06" db="EMBL/GenBank/DDBJ databases">
        <title>Complete genome sequence of Methylogaea oryzae strain JCM16910.</title>
        <authorList>
            <person name="Asakawa S."/>
        </authorList>
    </citation>
    <scope>NUCLEOTIDE SEQUENCE</scope>
    <source>
        <strain evidence="11">E10</strain>
    </source>
</reference>
<dbReference type="UniPathway" id="UPA00068">
    <property type="reaction ID" value="UER00106"/>
</dbReference>
<dbReference type="CDD" id="cd04237">
    <property type="entry name" value="AAK_NAGS-ABP"/>
    <property type="match status" value="1"/>
</dbReference>
<dbReference type="CDD" id="cd04301">
    <property type="entry name" value="NAT_SF"/>
    <property type="match status" value="1"/>
</dbReference>
<evidence type="ECO:0000259" key="10">
    <source>
        <dbReference type="Pfam" id="PF00696"/>
    </source>
</evidence>
<dbReference type="NCBIfam" id="NF003641">
    <property type="entry name" value="PRK05279.1"/>
    <property type="match status" value="1"/>
</dbReference>
<comment type="catalytic activity">
    <reaction evidence="7 8">
        <text>L-glutamate + acetyl-CoA = N-acetyl-L-glutamate + CoA + H(+)</text>
        <dbReference type="Rhea" id="RHEA:24292"/>
        <dbReference type="ChEBI" id="CHEBI:15378"/>
        <dbReference type="ChEBI" id="CHEBI:29985"/>
        <dbReference type="ChEBI" id="CHEBI:44337"/>
        <dbReference type="ChEBI" id="CHEBI:57287"/>
        <dbReference type="ChEBI" id="CHEBI:57288"/>
        <dbReference type="EC" id="2.3.1.1"/>
    </reaction>
</comment>
<dbReference type="Proteomes" id="UP000824988">
    <property type="component" value="Chromosome"/>
</dbReference>
<evidence type="ECO:0000256" key="4">
    <source>
        <dbReference type="ARBA" id="ARBA00022605"/>
    </source>
</evidence>
<keyword evidence="6 8" id="KW-0012">Acyltransferase</keyword>
<dbReference type="PANTHER" id="PTHR30602:SF12">
    <property type="entry name" value="AMINO-ACID ACETYLTRANSFERASE NAGS1, CHLOROPLASTIC-RELATED"/>
    <property type="match status" value="1"/>
</dbReference>
<dbReference type="KEGG" id="moz:MoryE10_20370"/>
<evidence type="ECO:0000256" key="5">
    <source>
        <dbReference type="ARBA" id="ARBA00022679"/>
    </source>
</evidence>
<keyword evidence="12" id="KW-1185">Reference proteome</keyword>
<dbReference type="EMBL" id="AP019782">
    <property type="protein sequence ID" value="BBL71431.1"/>
    <property type="molecule type" value="Genomic_DNA"/>
</dbReference>
<dbReference type="InterPro" id="IPR010167">
    <property type="entry name" value="NH2A_AcTrfase"/>
</dbReference>
<keyword evidence="8" id="KW-0963">Cytoplasm</keyword>
<evidence type="ECO:0000313" key="11">
    <source>
        <dbReference type="EMBL" id="BBL71431.1"/>
    </source>
</evidence>
<keyword evidence="5 8" id="KW-0808">Transferase</keyword>
<dbReference type="Pfam" id="PF00583">
    <property type="entry name" value="Acetyltransf_1"/>
    <property type="match status" value="1"/>
</dbReference>
<evidence type="ECO:0000256" key="6">
    <source>
        <dbReference type="ARBA" id="ARBA00023315"/>
    </source>
</evidence>
<dbReference type="Pfam" id="PF00696">
    <property type="entry name" value="AA_kinase"/>
    <property type="match status" value="1"/>
</dbReference>
<accession>A0A8D5AKS3</accession>
<feature type="domain" description="N-acetyltransferase" evidence="9">
    <location>
        <begin position="327"/>
        <end position="407"/>
    </location>
</feature>
<organism evidence="11 12">
    <name type="scientific">Methylogaea oryzae</name>
    <dbReference type="NCBI Taxonomy" id="1295382"/>
    <lineage>
        <taxon>Bacteria</taxon>
        <taxon>Pseudomonadati</taxon>
        <taxon>Pseudomonadota</taxon>
        <taxon>Gammaproteobacteria</taxon>
        <taxon>Methylococcales</taxon>
        <taxon>Methylococcaceae</taxon>
        <taxon>Methylogaea</taxon>
    </lineage>
</organism>
<keyword evidence="3 8" id="KW-0055">Arginine biosynthesis</keyword>
<evidence type="ECO:0000256" key="3">
    <source>
        <dbReference type="ARBA" id="ARBA00022571"/>
    </source>
</evidence>
<dbReference type="GO" id="GO:0005737">
    <property type="term" value="C:cytoplasm"/>
    <property type="evidence" value="ECO:0007669"/>
    <property type="project" value="UniProtKB-SubCell"/>
</dbReference>
<evidence type="ECO:0000256" key="2">
    <source>
        <dbReference type="ARBA" id="ARBA00009145"/>
    </source>
</evidence>
<feature type="domain" description="Aspartate/glutamate/uridylate kinase" evidence="10">
    <location>
        <begin position="25"/>
        <end position="263"/>
    </location>
</feature>
<dbReference type="InterPro" id="IPR033719">
    <property type="entry name" value="NAGS_kin"/>
</dbReference>